<feature type="transmembrane region" description="Helical" evidence="1">
    <location>
        <begin position="6"/>
        <end position="25"/>
    </location>
</feature>
<dbReference type="AlphaFoldDB" id="A0A089RUB1"/>
<organism evidence="2 3">
    <name type="scientific">Ligilactobacillus salivarius</name>
    <dbReference type="NCBI Taxonomy" id="1624"/>
    <lineage>
        <taxon>Bacteria</taxon>
        <taxon>Bacillati</taxon>
        <taxon>Bacillota</taxon>
        <taxon>Bacilli</taxon>
        <taxon>Lactobacillales</taxon>
        <taxon>Lactobacillaceae</taxon>
        <taxon>Ligilactobacillus</taxon>
    </lineage>
</organism>
<accession>A0A089RUB1</accession>
<dbReference type="EMBL" id="CP007646">
    <property type="protein sequence ID" value="AIR10217.1"/>
    <property type="molecule type" value="Genomic_DNA"/>
</dbReference>
<sequence>MISYTLNIIQYITLVALSIGTGYVLNDIVKAIKKGDFFD</sequence>
<evidence type="ECO:0000313" key="2">
    <source>
        <dbReference type="EMBL" id="AIR10217.1"/>
    </source>
</evidence>
<gene>
    <name evidence="2" type="ORF">LSJ_0519c</name>
</gene>
<protein>
    <submittedName>
        <fullName evidence="2">Uncharacterized protein</fullName>
    </submittedName>
</protein>
<proteinExistence type="predicted"/>
<keyword evidence="1" id="KW-0472">Membrane</keyword>
<reference evidence="2 3" key="1">
    <citation type="journal article" date="2014" name="BMC Genomics">
        <title>Unusual genome complexity in Lactobacillus salivarius JCM1046.</title>
        <authorList>
            <person name="Raftis E.J."/>
            <person name="Forde B.M."/>
            <person name="Claesson M.J."/>
            <person name="O'Toole P.W."/>
        </authorList>
    </citation>
    <scope>NUCLEOTIDE SEQUENCE [LARGE SCALE GENOMIC DNA]</scope>
    <source>
        <strain evidence="2 3">JCM1046</strain>
    </source>
</reference>
<keyword evidence="1" id="KW-1133">Transmembrane helix</keyword>
<dbReference type="KEGG" id="lsj:LSJ_0519c"/>
<keyword evidence="1" id="KW-0812">Transmembrane</keyword>
<dbReference type="Proteomes" id="UP000029488">
    <property type="component" value="Chromosome"/>
</dbReference>
<evidence type="ECO:0000313" key="3">
    <source>
        <dbReference type="Proteomes" id="UP000029488"/>
    </source>
</evidence>
<evidence type="ECO:0000256" key="1">
    <source>
        <dbReference type="SAM" id="Phobius"/>
    </source>
</evidence>
<name>A0A089RUB1_9LACO</name>